<dbReference type="InterPro" id="IPR000362">
    <property type="entry name" value="Fumarate_lyase_fam"/>
</dbReference>
<dbReference type="EMBL" id="PNRG01000005">
    <property type="protein sequence ID" value="PMR82052.1"/>
    <property type="molecule type" value="Genomic_DNA"/>
</dbReference>
<dbReference type="SUPFAM" id="SSF48557">
    <property type="entry name" value="L-aspartase-like"/>
    <property type="match status" value="1"/>
</dbReference>
<dbReference type="AlphaFoldDB" id="A0A2N7UNS1"/>
<name>A0A2N7UNS1_9GAMM</name>
<sequence length="445" mass="47185">MLLQLFGSTYGTESLFALFSDKGFASAFLEFERALLDSQEELRLVPCGEAEKLAAICASDLDLASAGQSALDSGNPVLGLVDQVHARAPYAHYGVTAHDAWDVAHVLQLRDATTLIFQDVRAAAASLADLVEAFAETPMVGRTQGQAGAPTTVGFKLATWLDEMFRTAGRLERAGKDAFVITIAGAVGTGSSFAAMGGDPEQVERAVAKRLELGTTRTSWHTARDRLVEFASALGQLCTLAGKVGHEIYNLQRTSIGELAEGGASGSSSVPQKVNPWIAQRMHGLAVVGRGLSATVGAAASLPEGEREIGSAYAEWHGLAHLCLISGRLAADLVGMIARLEIHADVMQSNLDAHPSVLSESCSMILCQVVGKQRGHAMMKEAMARHAQGMPFQQAVIDVFEQVGLELPDDTLFSVGVPGWAPHRAREVAAVTRKWLEEGVAATTI</sequence>
<dbReference type="Pfam" id="PF00206">
    <property type="entry name" value="Lyase_1"/>
    <property type="match status" value="1"/>
</dbReference>
<dbReference type="Proteomes" id="UP000235547">
    <property type="component" value="Unassembled WGS sequence"/>
</dbReference>
<dbReference type="PANTHER" id="PTHR43172">
    <property type="entry name" value="ADENYLOSUCCINATE LYASE"/>
    <property type="match status" value="1"/>
</dbReference>
<dbReference type="PRINTS" id="PR00149">
    <property type="entry name" value="FUMRATELYASE"/>
</dbReference>
<feature type="domain" description="Fumarate lyase N-terminal" evidence="1">
    <location>
        <begin position="76"/>
        <end position="286"/>
    </location>
</feature>
<comment type="caution">
    <text evidence="2">The sequence shown here is derived from an EMBL/GenBank/DDBJ whole genome shotgun (WGS) entry which is preliminary data.</text>
</comment>
<protein>
    <recommendedName>
        <fullName evidence="1">Fumarate lyase N-terminal domain-containing protein</fullName>
    </recommendedName>
</protein>
<keyword evidence="3" id="KW-1185">Reference proteome</keyword>
<dbReference type="Gene3D" id="1.20.200.10">
    <property type="entry name" value="Fumarase/aspartase (Central domain)"/>
    <property type="match status" value="1"/>
</dbReference>
<dbReference type="InterPro" id="IPR022761">
    <property type="entry name" value="Fumarate_lyase_N"/>
</dbReference>
<dbReference type="OrthoDB" id="9768878at2"/>
<dbReference type="InterPro" id="IPR008948">
    <property type="entry name" value="L-Aspartase-like"/>
</dbReference>
<evidence type="ECO:0000313" key="3">
    <source>
        <dbReference type="Proteomes" id="UP000235547"/>
    </source>
</evidence>
<organism evidence="2 3">
    <name type="scientific">Halomonas urumqiensis</name>
    <dbReference type="NCBI Taxonomy" id="1684789"/>
    <lineage>
        <taxon>Bacteria</taxon>
        <taxon>Pseudomonadati</taxon>
        <taxon>Pseudomonadota</taxon>
        <taxon>Gammaproteobacteria</taxon>
        <taxon>Oceanospirillales</taxon>
        <taxon>Halomonadaceae</taxon>
        <taxon>Halomonas</taxon>
    </lineage>
</organism>
<dbReference type="GO" id="GO:0003824">
    <property type="term" value="F:catalytic activity"/>
    <property type="evidence" value="ECO:0007669"/>
    <property type="project" value="InterPro"/>
</dbReference>
<gene>
    <name evidence="2" type="ORF">C1H70_02285</name>
</gene>
<evidence type="ECO:0000313" key="2">
    <source>
        <dbReference type="EMBL" id="PMR82052.1"/>
    </source>
</evidence>
<evidence type="ECO:0000259" key="1">
    <source>
        <dbReference type="Pfam" id="PF00206"/>
    </source>
</evidence>
<accession>A0A2N7UNS1</accession>
<reference evidence="2 3" key="1">
    <citation type="submission" date="2018-01" db="EMBL/GenBank/DDBJ databases">
        <title>Halomonas endophytica sp. nov., isolated from storage liquid in the stems of Populus euphratica.</title>
        <authorList>
            <person name="Chen C."/>
        </authorList>
    </citation>
    <scope>NUCLEOTIDE SEQUENCE [LARGE SCALE GENOMIC DNA]</scope>
    <source>
        <strain evidence="2 3">BZ-SZ-XJ27</strain>
    </source>
</reference>
<proteinExistence type="predicted"/>